<keyword evidence="2" id="KW-1185">Reference proteome</keyword>
<organism evidence="2 3">
    <name type="scientific">Toxocara canis</name>
    <name type="common">Canine roundworm</name>
    <dbReference type="NCBI Taxonomy" id="6265"/>
    <lineage>
        <taxon>Eukaryota</taxon>
        <taxon>Metazoa</taxon>
        <taxon>Ecdysozoa</taxon>
        <taxon>Nematoda</taxon>
        <taxon>Chromadorea</taxon>
        <taxon>Rhabditida</taxon>
        <taxon>Spirurina</taxon>
        <taxon>Ascaridomorpha</taxon>
        <taxon>Ascaridoidea</taxon>
        <taxon>Toxocaridae</taxon>
        <taxon>Toxocara</taxon>
    </lineage>
</organism>
<proteinExistence type="predicted"/>
<protein>
    <submittedName>
        <fullName evidence="1 3">Uncharacterized protein</fullName>
    </submittedName>
</protein>
<evidence type="ECO:0000313" key="1">
    <source>
        <dbReference type="EMBL" id="VDM24053.1"/>
    </source>
</evidence>
<dbReference type="WBParaSite" id="TCNE_0000033801-mRNA-1">
    <property type="protein sequence ID" value="TCNE_0000033801-mRNA-1"/>
    <property type="gene ID" value="TCNE_0000033801"/>
</dbReference>
<evidence type="ECO:0000313" key="2">
    <source>
        <dbReference type="Proteomes" id="UP000050794"/>
    </source>
</evidence>
<dbReference type="EMBL" id="UYWY01000143">
    <property type="protein sequence ID" value="VDM24053.1"/>
    <property type="molecule type" value="Genomic_DNA"/>
</dbReference>
<evidence type="ECO:0000313" key="3">
    <source>
        <dbReference type="WBParaSite" id="TCNE_0000033801-mRNA-1"/>
    </source>
</evidence>
<dbReference type="Proteomes" id="UP000050794">
    <property type="component" value="Unassembled WGS sequence"/>
</dbReference>
<gene>
    <name evidence="1" type="ORF">TCNE_LOCUS339</name>
</gene>
<sequence length="140" mass="15493">MVAFVSLLVRLTKPYERSFQILHEECEKVEPPIALQSGRLRGLGPPKVCADMGRVKLHGLKGAMSPEVPARQETTNCEIMAGDEDEVNLPAQMLTRLGLMRMKLMTWRRGKASIMEPDLRFPKLSNSIAATGAGKWSEGS</sequence>
<name>A0A183TVR9_TOXCA</name>
<accession>A0A183TVR9</accession>
<reference evidence="3" key="1">
    <citation type="submission" date="2016-06" db="UniProtKB">
        <authorList>
            <consortium name="WormBaseParasite"/>
        </authorList>
    </citation>
    <scope>IDENTIFICATION</scope>
</reference>
<dbReference type="AlphaFoldDB" id="A0A183TVR9"/>
<reference evidence="1 2" key="2">
    <citation type="submission" date="2018-11" db="EMBL/GenBank/DDBJ databases">
        <authorList>
            <consortium name="Pathogen Informatics"/>
        </authorList>
    </citation>
    <scope>NUCLEOTIDE SEQUENCE [LARGE SCALE GENOMIC DNA]</scope>
</reference>